<evidence type="ECO:0000256" key="6">
    <source>
        <dbReference type="ARBA" id="ARBA00022683"/>
    </source>
</evidence>
<dbReference type="CDD" id="cd00001">
    <property type="entry name" value="PTS_IIB_man"/>
    <property type="match status" value="1"/>
</dbReference>
<comment type="caution">
    <text evidence="11">The sequence shown here is derived from an EMBL/GenBank/DDBJ whole genome shotgun (WGS) entry which is preliminary data.</text>
</comment>
<dbReference type="Pfam" id="PF03830">
    <property type="entry name" value="PTSIIB_sorb"/>
    <property type="match status" value="1"/>
</dbReference>
<sequence length="160" mass="18072">MGNIVLARIDDRLIHGQVAVVWASHVKADMIIVVDDEVAGDPTQQMLLDLAAPQDVETLYLTVDGTLEKISQISFNKRVLIIVRDVSILLKLVEEGLPIKEINIGNMHFKEGKRQITPTVWMDEKDIEAFKKLVSLGIKCEIRRVPSEKGREITEFIQEV</sequence>
<evidence type="ECO:0000259" key="10">
    <source>
        <dbReference type="PROSITE" id="PS51101"/>
    </source>
</evidence>
<evidence type="ECO:0000256" key="9">
    <source>
        <dbReference type="PIRSR" id="PIRSR618455-2"/>
    </source>
</evidence>
<evidence type="ECO:0000256" key="1">
    <source>
        <dbReference type="ARBA" id="ARBA00004496"/>
    </source>
</evidence>
<organism evidence="11 12">
    <name type="scientific">Caldanaerobacter subterraneus</name>
    <dbReference type="NCBI Taxonomy" id="911092"/>
    <lineage>
        <taxon>Bacteria</taxon>
        <taxon>Bacillati</taxon>
        <taxon>Bacillota</taxon>
        <taxon>Clostridia</taxon>
        <taxon>Thermoanaerobacterales</taxon>
        <taxon>Thermoanaerobacteraceae</taxon>
        <taxon>Caldanaerobacter</taxon>
    </lineage>
</organism>
<dbReference type="GO" id="GO:0005737">
    <property type="term" value="C:cytoplasm"/>
    <property type="evidence" value="ECO:0007669"/>
    <property type="project" value="UniProtKB-SubCell"/>
</dbReference>
<keyword evidence="3" id="KW-0963">Cytoplasm</keyword>
<evidence type="ECO:0000313" key="11">
    <source>
        <dbReference type="EMBL" id="TCO68645.1"/>
    </source>
</evidence>
<keyword evidence="4" id="KW-0762">Sugar transport</keyword>
<keyword evidence="5" id="KW-0808">Transferase</keyword>
<feature type="domain" description="PTS EIIB type-4" evidence="10">
    <location>
        <begin position="1"/>
        <end position="160"/>
    </location>
</feature>
<dbReference type="RefSeq" id="WP_132038845.1">
    <property type="nucleotide sequence ID" value="NZ_SLWU01000001.1"/>
</dbReference>
<feature type="modified residue" description="Phosphohistidine; by EIIA" evidence="9">
    <location>
        <position position="15"/>
    </location>
</feature>
<keyword evidence="2" id="KW-0813">Transport</keyword>
<dbReference type="InterPro" id="IPR036667">
    <property type="entry name" value="PTS_IIB_sorbose-sp_sf"/>
</dbReference>
<proteinExistence type="predicted"/>
<evidence type="ECO:0000256" key="5">
    <source>
        <dbReference type="ARBA" id="ARBA00022679"/>
    </source>
</evidence>
<name>A0A4R2KPW2_9THEO</name>
<dbReference type="EMBL" id="SLWU01000001">
    <property type="protein sequence ID" value="TCO68645.1"/>
    <property type="molecule type" value="Genomic_DNA"/>
</dbReference>
<dbReference type="GO" id="GO:0008982">
    <property type="term" value="F:protein-N(PI)-phosphohistidine-sugar phosphotransferase activity"/>
    <property type="evidence" value="ECO:0007669"/>
    <property type="project" value="InterPro"/>
</dbReference>
<dbReference type="InterPro" id="IPR004720">
    <property type="entry name" value="PTS_IIB_sorbose-sp"/>
</dbReference>
<evidence type="ECO:0000256" key="7">
    <source>
        <dbReference type="ARBA" id="ARBA00022777"/>
    </source>
</evidence>
<dbReference type="Proteomes" id="UP000294886">
    <property type="component" value="Unassembled WGS sequence"/>
</dbReference>
<feature type="active site" description="Pros-phosphohistidine intermediate; for EIIB activity" evidence="8">
    <location>
        <position position="15"/>
    </location>
</feature>
<dbReference type="GO" id="GO:0009401">
    <property type="term" value="P:phosphoenolpyruvate-dependent sugar phosphotransferase system"/>
    <property type="evidence" value="ECO:0007669"/>
    <property type="project" value="UniProtKB-KW"/>
</dbReference>
<dbReference type="Gene3D" id="3.40.35.10">
    <property type="entry name" value="Phosphotransferase system, sorbose subfamily IIB component"/>
    <property type="match status" value="1"/>
</dbReference>
<evidence type="ECO:0000256" key="2">
    <source>
        <dbReference type="ARBA" id="ARBA00022448"/>
    </source>
</evidence>
<evidence type="ECO:0000256" key="3">
    <source>
        <dbReference type="ARBA" id="ARBA00022490"/>
    </source>
</evidence>
<dbReference type="AlphaFoldDB" id="A0A4R2KPW2"/>
<dbReference type="GO" id="GO:0016301">
    <property type="term" value="F:kinase activity"/>
    <property type="evidence" value="ECO:0007669"/>
    <property type="project" value="UniProtKB-KW"/>
</dbReference>
<accession>A0A4R2KPW2</accession>
<keyword evidence="7" id="KW-0418">Kinase</keyword>
<comment type="subcellular location">
    <subcellularLocation>
        <location evidence="1">Cytoplasm</location>
    </subcellularLocation>
</comment>
<keyword evidence="6" id="KW-0598">Phosphotransferase system</keyword>
<gene>
    <name evidence="11" type="ORF">EV203_101115</name>
</gene>
<evidence type="ECO:0000313" key="12">
    <source>
        <dbReference type="Proteomes" id="UP000294886"/>
    </source>
</evidence>
<protein>
    <submittedName>
        <fullName evidence="11">PTS system N-acetylgalactosamine-specific EIIB component (Man family)</fullName>
    </submittedName>
</protein>
<evidence type="ECO:0000256" key="4">
    <source>
        <dbReference type="ARBA" id="ARBA00022597"/>
    </source>
</evidence>
<dbReference type="InterPro" id="IPR018455">
    <property type="entry name" value="PTS_IIB_sorbose-sp_subgr"/>
</dbReference>
<dbReference type="PROSITE" id="PS51101">
    <property type="entry name" value="PTS_EIIB_TYPE_4"/>
    <property type="match status" value="1"/>
</dbReference>
<reference evidence="11 12" key="1">
    <citation type="submission" date="2019-03" db="EMBL/GenBank/DDBJ databases">
        <title>Genomic Encyclopedia of Type Strains, Phase IV (KMG-IV): sequencing the most valuable type-strain genomes for metagenomic binning, comparative biology and taxonomic classification.</title>
        <authorList>
            <person name="Goeker M."/>
        </authorList>
    </citation>
    <scope>NUCLEOTIDE SEQUENCE [LARGE SCALE GENOMIC DNA]</scope>
    <source>
        <strain evidence="11 12">DSM 13054</strain>
    </source>
</reference>
<evidence type="ECO:0000256" key="8">
    <source>
        <dbReference type="PIRSR" id="PIRSR618455-1"/>
    </source>
</evidence>
<dbReference type="SUPFAM" id="SSF52728">
    <property type="entry name" value="PTS IIb component"/>
    <property type="match status" value="1"/>
</dbReference>
<dbReference type="NCBIfam" id="TIGR00854">
    <property type="entry name" value="pts-sorbose"/>
    <property type="match status" value="1"/>
</dbReference>